<protein>
    <submittedName>
        <fullName evidence="1">Uncharacterized protein</fullName>
    </submittedName>
</protein>
<proteinExistence type="predicted"/>
<dbReference type="Proteomes" id="UP001189429">
    <property type="component" value="Unassembled WGS sequence"/>
</dbReference>
<comment type="caution">
    <text evidence="1">The sequence shown here is derived from an EMBL/GenBank/DDBJ whole genome shotgun (WGS) entry which is preliminary data.</text>
</comment>
<evidence type="ECO:0000313" key="1">
    <source>
        <dbReference type="EMBL" id="CAK0869603.1"/>
    </source>
</evidence>
<sequence length="117" mass="12828">MPEGALGRLRLLPATPEGTPERLRVLSRHVLASRACSVSEVVPYEKGKHFGILADYEYPIRYSEAGLFSEAQKGYGTWGELLKVLGEQCPSDEVVLAVERPLPKPESPGVAPSLPWK</sequence>
<keyword evidence="2" id="KW-1185">Reference proteome</keyword>
<evidence type="ECO:0000313" key="2">
    <source>
        <dbReference type="Proteomes" id="UP001189429"/>
    </source>
</evidence>
<name>A0ABN9VC16_9DINO</name>
<reference evidence="1" key="1">
    <citation type="submission" date="2023-10" db="EMBL/GenBank/DDBJ databases">
        <authorList>
            <person name="Chen Y."/>
            <person name="Shah S."/>
            <person name="Dougan E. K."/>
            <person name="Thang M."/>
            <person name="Chan C."/>
        </authorList>
    </citation>
    <scope>NUCLEOTIDE SEQUENCE [LARGE SCALE GENOMIC DNA]</scope>
</reference>
<feature type="non-terminal residue" evidence="1">
    <location>
        <position position="117"/>
    </location>
</feature>
<accession>A0ABN9VC16</accession>
<dbReference type="EMBL" id="CAUYUJ010016866">
    <property type="protein sequence ID" value="CAK0869603.1"/>
    <property type="molecule type" value="Genomic_DNA"/>
</dbReference>
<organism evidence="1 2">
    <name type="scientific">Prorocentrum cordatum</name>
    <dbReference type="NCBI Taxonomy" id="2364126"/>
    <lineage>
        <taxon>Eukaryota</taxon>
        <taxon>Sar</taxon>
        <taxon>Alveolata</taxon>
        <taxon>Dinophyceae</taxon>
        <taxon>Prorocentrales</taxon>
        <taxon>Prorocentraceae</taxon>
        <taxon>Prorocentrum</taxon>
    </lineage>
</organism>
<gene>
    <name evidence="1" type="ORF">PCOR1329_LOCUS55904</name>
</gene>